<evidence type="ECO:0000313" key="1">
    <source>
        <dbReference type="EMBL" id="SEI93466.1"/>
    </source>
</evidence>
<dbReference type="InterPro" id="IPR011044">
    <property type="entry name" value="Quino_amine_DH_bsu"/>
</dbReference>
<reference evidence="2" key="1">
    <citation type="submission" date="2016-10" db="EMBL/GenBank/DDBJ databases">
        <authorList>
            <person name="Varghese N."/>
            <person name="Submissions S."/>
        </authorList>
    </citation>
    <scope>NUCLEOTIDE SEQUENCE [LARGE SCALE GENOMIC DNA]</scope>
    <source>
        <strain evidence="2">IBRC-M 10761</strain>
    </source>
</reference>
<organism evidence="1 2">
    <name type="scientific">Cyclobacterium xiamenense</name>
    <dbReference type="NCBI Taxonomy" id="1297121"/>
    <lineage>
        <taxon>Bacteria</taxon>
        <taxon>Pseudomonadati</taxon>
        <taxon>Bacteroidota</taxon>
        <taxon>Cytophagia</taxon>
        <taxon>Cytophagales</taxon>
        <taxon>Cyclobacteriaceae</taxon>
        <taxon>Cyclobacterium</taxon>
    </lineage>
</organism>
<evidence type="ECO:0000313" key="2">
    <source>
        <dbReference type="Proteomes" id="UP000199403"/>
    </source>
</evidence>
<dbReference type="OrthoDB" id="262125at2"/>
<dbReference type="SUPFAM" id="SSF50969">
    <property type="entry name" value="YVTN repeat-like/Quinoprotein amine dehydrogenase"/>
    <property type="match status" value="1"/>
</dbReference>
<dbReference type="AlphaFoldDB" id="A0A1H6UP22"/>
<proteinExistence type="predicted"/>
<dbReference type="Proteomes" id="UP000199403">
    <property type="component" value="Unassembled WGS sequence"/>
</dbReference>
<accession>A0A1H6UP22</accession>
<name>A0A1H6UP22_9BACT</name>
<keyword evidence="2" id="KW-1185">Reference proteome</keyword>
<evidence type="ECO:0008006" key="3">
    <source>
        <dbReference type="Google" id="ProtNLM"/>
    </source>
</evidence>
<dbReference type="STRING" id="1416801.SAMN05192553_101915"/>
<gene>
    <name evidence="1" type="ORF">SAMN05192553_101915</name>
</gene>
<sequence>MSSPILRAFYPYRIRIGLFASGVFLFLLHACEPRKEPVAPAFSLELTQLTSGLKHHFFGYIGQCLTSPWNASERYILGMEIDSIHRMPHADEAATIFVLDRQANDQLIYLEKTHAWNPQQGTMFYWNPKQPERQFYFNDKDTATGKVFTVLYDLEERKRIREFRYEDTPIGNGGVAPDGSFWLGLNYGRMSRLRRVTGYSGALDWSKEDPAPKNDGIFIVNTKTGEKRLLVSFFQLEQKIKESQPDLQHTGLFINHTLWNRDSNKIYFFARAGWSGNRGEGTRVNVPFTINADGSGLTRHSIFVGGHPEWGAGNILIGSAPDDTGTERQVLYDVGKMEIVGYLGDSELFPDPEGDISLSADGNWFANGYSTDTLNRYSVLRLSDGAWARSGGISKGGYSGDIRIDPAPRWNRSSDALLLPGMAANGTRQLFLLEVIPNEP</sequence>
<dbReference type="RefSeq" id="WP_143057551.1">
    <property type="nucleotide sequence ID" value="NZ_FNZH01000001.1"/>
</dbReference>
<protein>
    <recommendedName>
        <fullName evidence="3">WD40-like Beta Propeller Repeat</fullName>
    </recommendedName>
</protein>
<dbReference type="EMBL" id="FNZH01000001">
    <property type="protein sequence ID" value="SEI93466.1"/>
    <property type="molecule type" value="Genomic_DNA"/>
</dbReference>